<evidence type="ECO:0000256" key="3">
    <source>
        <dbReference type="ARBA" id="ARBA00022691"/>
    </source>
</evidence>
<dbReference type="PANTHER" id="PTHR30307">
    <property type="entry name" value="S-ADENOSYLMETHIONINE:TRNA RIBOSYLTRANSFERASE-ISOMERASE"/>
    <property type="match status" value="1"/>
</dbReference>
<name>A0A1H1XJ38_9ACTN</name>
<feature type="region of interest" description="Disordered" evidence="5">
    <location>
        <begin position="1"/>
        <end position="22"/>
    </location>
</feature>
<dbReference type="Pfam" id="PF02547">
    <property type="entry name" value="Queuosine_synth"/>
    <property type="match status" value="1"/>
</dbReference>
<evidence type="ECO:0000313" key="7">
    <source>
        <dbReference type="Proteomes" id="UP000198983"/>
    </source>
</evidence>
<dbReference type="EMBL" id="LT629732">
    <property type="protein sequence ID" value="SDT08839.1"/>
    <property type="molecule type" value="Genomic_DNA"/>
</dbReference>
<organism evidence="6 7">
    <name type="scientific">Actinopolymorpha singaporensis</name>
    <dbReference type="NCBI Taxonomy" id="117157"/>
    <lineage>
        <taxon>Bacteria</taxon>
        <taxon>Bacillati</taxon>
        <taxon>Actinomycetota</taxon>
        <taxon>Actinomycetes</taxon>
        <taxon>Propionibacteriales</taxon>
        <taxon>Actinopolymorphaceae</taxon>
        <taxon>Actinopolymorpha</taxon>
    </lineage>
</organism>
<dbReference type="AlphaFoldDB" id="A0A1H1XJ38"/>
<keyword evidence="1" id="KW-0963">Cytoplasm</keyword>
<evidence type="ECO:0000256" key="5">
    <source>
        <dbReference type="SAM" id="MobiDB-lite"/>
    </source>
</evidence>
<gene>
    <name evidence="6" type="ORF">SAMN04489717_4987</name>
</gene>
<proteinExistence type="predicted"/>
<evidence type="ECO:0000256" key="4">
    <source>
        <dbReference type="ARBA" id="ARBA00022785"/>
    </source>
</evidence>
<dbReference type="Proteomes" id="UP000198983">
    <property type="component" value="Chromosome I"/>
</dbReference>
<evidence type="ECO:0000256" key="2">
    <source>
        <dbReference type="ARBA" id="ARBA00022679"/>
    </source>
</evidence>
<dbReference type="InterPro" id="IPR036100">
    <property type="entry name" value="QueA_sf"/>
</dbReference>
<dbReference type="Gene3D" id="3.40.1780.10">
    <property type="entry name" value="QueA-like"/>
    <property type="match status" value="2"/>
</dbReference>
<dbReference type="OrthoDB" id="9783887at2"/>
<evidence type="ECO:0000313" key="6">
    <source>
        <dbReference type="EMBL" id="SDT08839.1"/>
    </source>
</evidence>
<keyword evidence="3" id="KW-0949">S-adenosyl-L-methionine</keyword>
<protein>
    <submittedName>
        <fullName evidence="6">S-adenosylmethionine:tRNA ribosyltransferase-isomerase</fullName>
    </submittedName>
</protein>
<dbReference type="SUPFAM" id="SSF111337">
    <property type="entry name" value="QueA-like"/>
    <property type="match status" value="1"/>
</dbReference>
<dbReference type="RefSeq" id="WP_092655979.1">
    <property type="nucleotide sequence ID" value="NZ_LT629732.1"/>
</dbReference>
<dbReference type="GO" id="GO:0008616">
    <property type="term" value="P:tRNA queuosine(34) biosynthetic process"/>
    <property type="evidence" value="ECO:0007669"/>
    <property type="project" value="UniProtKB-KW"/>
</dbReference>
<evidence type="ECO:0000256" key="1">
    <source>
        <dbReference type="ARBA" id="ARBA00022490"/>
    </source>
</evidence>
<dbReference type="STRING" id="117157.SAMN04489717_4987"/>
<feature type="compositionally biased region" description="Low complexity" evidence="5">
    <location>
        <begin position="1"/>
        <end position="15"/>
    </location>
</feature>
<dbReference type="InterPro" id="IPR042118">
    <property type="entry name" value="QueA_dom1"/>
</dbReference>
<keyword evidence="4" id="KW-0671">Queuosine biosynthesis</keyword>
<reference evidence="6 7" key="1">
    <citation type="submission" date="2016-10" db="EMBL/GenBank/DDBJ databases">
        <authorList>
            <person name="de Groot N.N."/>
        </authorList>
    </citation>
    <scope>NUCLEOTIDE SEQUENCE [LARGE SCALE GENOMIC DNA]</scope>
    <source>
        <strain evidence="6 7">DSM 22024</strain>
    </source>
</reference>
<accession>A0A1H1XJ38</accession>
<keyword evidence="7" id="KW-1185">Reference proteome</keyword>
<dbReference type="InterPro" id="IPR003699">
    <property type="entry name" value="QueA"/>
</dbReference>
<keyword evidence="2 6" id="KW-0808">Transferase</keyword>
<dbReference type="PANTHER" id="PTHR30307:SF0">
    <property type="entry name" value="S-ADENOSYLMETHIONINE:TRNA RIBOSYLTRANSFERASE-ISOMERASE"/>
    <property type="match status" value="1"/>
</dbReference>
<feature type="region of interest" description="Disordered" evidence="5">
    <location>
        <begin position="92"/>
        <end position="125"/>
    </location>
</feature>
<keyword evidence="6" id="KW-0413">Isomerase</keyword>
<sequence length="384" mass="40754">MSAGTTTAVQAAGTAPNVLPAPRVDFVLPPELEAHEPPEARGLTRDGVRLLLGRGDGSGDGPANEVAHHRFVDLPHLLEPGDVVVVNRSGTRPAAVDLPTHPEDTDSTDSTDSTGTTGEGERRSVHFSTLAADGSWLVELRRGDGPDPGGRPGRRIDLPGGASLVLRERHRSGRLWHAVPIVPPAVPDVPAYLARYGRPIRYGYVGRDWPLHAYQTAFATTPGSAEMPSAGRPFTPEVVTELVARGILVVPITLHTGVASAEFHEPPYAEWFEVPAATAAVVNDANERGARVVAVGTTVVRALESAAHGSWVRAASGWTELVVTAERGVAVVSGLLTGFHEPQASHLLMLEAIAGPELVRRCYAAAVEEGYLWHEFGDVNLLLP</sequence>
<dbReference type="GO" id="GO:0051075">
    <property type="term" value="F:S-adenosylmethionine:tRNA ribosyltransferase-isomerase activity"/>
    <property type="evidence" value="ECO:0007669"/>
    <property type="project" value="TreeGrafter"/>
</dbReference>
<feature type="region of interest" description="Disordered" evidence="5">
    <location>
        <begin position="139"/>
        <end position="159"/>
    </location>
</feature>